<dbReference type="EMBL" id="FQ790256">
    <property type="protein sequence ID" value="CCD43369.1"/>
    <property type="molecule type" value="Genomic_DNA"/>
</dbReference>
<name>G2XRK1_BOTF4</name>
<sequence length="57" mass="6431">MSTGNTANSIVAFWARGLCMRITSRHQCQYKGDGEVGVVYTCIFRRIHTMINHGTKI</sequence>
<protein>
    <submittedName>
        <fullName evidence="1">Uncharacterized protein</fullName>
    </submittedName>
</protein>
<dbReference type="Proteomes" id="UP000008177">
    <property type="component" value="Unplaced contigs"/>
</dbReference>
<organism evidence="1 2">
    <name type="scientific">Botryotinia fuckeliana (strain T4)</name>
    <name type="common">Noble rot fungus</name>
    <name type="synonym">Botrytis cinerea</name>
    <dbReference type="NCBI Taxonomy" id="999810"/>
    <lineage>
        <taxon>Eukaryota</taxon>
        <taxon>Fungi</taxon>
        <taxon>Dikarya</taxon>
        <taxon>Ascomycota</taxon>
        <taxon>Pezizomycotina</taxon>
        <taxon>Leotiomycetes</taxon>
        <taxon>Helotiales</taxon>
        <taxon>Sclerotiniaceae</taxon>
        <taxon>Botrytis</taxon>
    </lineage>
</organism>
<dbReference type="InParanoid" id="G2XRK1"/>
<reference evidence="2" key="1">
    <citation type="journal article" date="2011" name="PLoS Genet.">
        <title>Genomic analysis of the necrotrophic fungal pathogens Sclerotinia sclerotiorum and Botrytis cinerea.</title>
        <authorList>
            <person name="Amselem J."/>
            <person name="Cuomo C.A."/>
            <person name="van Kan J.A."/>
            <person name="Viaud M."/>
            <person name="Benito E.P."/>
            <person name="Couloux A."/>
            <person name="Coutinho P.M."/>
            <person name="de Vries R.P."/>
            <person name="Dyer P.S."/>
            <person name="Fillinger S."/>
            <person name="Fournier E."/>
            <person name="Gout L."/>
            <person name="Hahn M."/>
            <person name="Kohn L."/>
            <person name="Lapalu N."/>
            <person name="Plummer K.M."/>
            <person name="Pradier J.M."/>
            <person name="Quevillon E."/>
            <person name="Sharon A."/>
            <person name="Simon A."/>
            <person name="ten Have A."/>
            <person name="Tudzynski B."/>
            <person name="Tudzynski P."/>
            <person name="Wincker P."/>
            <person name="Andrew M."/>
            <person name="Anthouard V."/>
            <person name="Beever R.E."/>
            <person name="Beffa R."/>
            <person name="Benoit I."/>
            <person name="Bouzid O."/>
            <person name="Brault B."/>
            <person name="Chen Z."/>
            <person name="Choquer M."/>
            <person name="Collemare J."/>
            <person name="Cotton P."/>
            <person name="Danchin E.G."/>
            <person name="Da Silva C."/>
            <person name="Gautier A."/>
            <person name="Giraud C."/>
            <person name="Giraud T."/>
            <person name="Gonzalez C."/>
            <person name="Grossetete S."/>
            <person name="Guldener U."/>
            <person name="Henrissat B."/>
            <person name="Howlett B.J."/>
            <person name="Kodira C."/>
            <person name="Kretschmer M."/>
            <person name="Lappartient A."/>
            <person name="Leroch M."/>
            <person name="Levis C."/>
            <person name="Mauceli E."/>
            <person name="Neuveglise C."/>
            <person name="Oeser B."/>
            <person name="Pearson M."/>
            <person name="Poulain J."/>
            <person name="Poussereau N."/>
            <person name="Quesneville H."/>
            <person name="Rascle C."/>
            <person name="Schumacher J."/>
            <person name="Segurens B."/>
            <person name="Sexton A."/>
            <person name="Silva E."/>
            <person name="Sirven C."/>
            <person name="Soanes D.M."/>
            <person name="Talbot N.J."/>
            <person name="Templeton M."/>
            <person name="Yandava C."/>
            <person name="Yarden O."/>
            <person name="Zeng Q."/>
            <person name="Rollins J.A."/>
            <person name="Lebrun M.H."/>
            <person name="Dickman M."/>
        </authorList>
    </citation>
    <scope>NUCLEOTIDE SEQUENCE [LARGE SCALE GENOMIC DNA]</scope>
    <source>
        <strain evidence="2">T4</strain>
    </source>
</reference>
<proteinExistence type="predicted"/>
<evidence type="ECO:0000313" key="1">
    <source>
        <dbReference type="EMBL" id="CCD43369.1"/>
    </source>
</evidence>
<dbReference type="HOGENOM" id="CLU_2996256_0_0_1"/>
<dbReference type="AlphaFoldDB" id="G2XRK1"/>
<accession>G2XRK1</accession>
<evidence type="ECO:0000313" key="2">
    <source>
        <dbReference type="Proteomes" id="UP000008177"/>
    </source>
</evidence>
<gene>
    <name evidence="1" type="ORF">BofuT4_P067770.1</name>
</gene>